<dbReference type="SMART" id="SM00248">
    <property type="entry name" value="ANK"/>
    <property type="match status" value="4"/>
</dbReference>
<feature type="repeat" description="ANK" evidence="3">
    <location>
        <begin position="99"/>
        <end position="131"/>
    </location>
</feature>
<dbReference type="PROSITE" id="PS50297">
    <property type="entry name" value="ANK_REP_REGION"/>
    <property type="match status" value="2"/>
</dbReference>
<keyword evidence="1" id="KW-0677">Repeat</keyword>
<dbReference type="OrthoDB" id="7791519at2759"/>
<feature type="repeat" description="ANK" evidence="3">
    <location>
        <begin position="132"/>
        <end position="165"/>
    </location>
</feature>
<dbReference type="Gene3D" id="1.25.40.20">
    <property type="entry name" value="Ankyrin repeat-containing domain"/>
    <property type="match status" value="1"/>
</dbReference>
<dbReference type="Pfam" id="PF12796">
    <property type="entry name" value="Ank_2"/>
    <property type="match status" value="1"/>
</dbReference>
<dbReference type="Proteomes" id="UP001151699">
    <property type="component" value="Chromosome A"/>
</dbReference>
<evidence type="ECO:0000313" key="4">
    <source>
        <dbReference type="EMBL" id="KAJ6650100.1"/>
    </source>
</evidence>
<dbReference type="EMBL" id="WJQU01000001">
    <property type="protein sequence ID" value="KAJ6650100.1"/>
    <property type="molecule type" value="Genomic_DNA"/>
</dbReference>
<evidence type="ECO:0000256" key="1">
    <source>
        <dbReference type="ARBA" id="ARBA00022737"/>
    </source>
</evidence>
<comment type="caution">
    <text evidence="4">The sequence shown here is derived from an EMBL/GenBank/DDBJ whole genome shotgun (WGS) entry which is preliminary data.</text>
</comment>
<organism evidence="4 5">
    <name type="scientific">Pseudolycoriella hygida</name>
    <dbReference type="NCBI Taxonomy" id="35572"/>
    <lineage>
        <taxon>Eukaryota</taxon>
        <taxon>Metazoa</taxon>
        <taxon>Ecdysozoa</taxon>
        <taxon>Arthropoda</taxon>
        <taxon>Hexapoda</taxon>
        <taxon>Insecta</taxon>
        <taxon>Pterygota</taxon>
        <taxon>Neoptera</taxon>
        <taxon>Endopterygota</taxon>
        <taxon>Diptera</taxon>
        <taxon>Nematocera</taxon>
        <taxon>Sciaroidea</taxon>
        <taxon>Sciaridae</taxon>
        <taxon>Pseudolycoriella</taxon>
    </lineage>
</organism>
<dbReference type="PROSITE" id="PS50088">
    <property type="entry name" value="ANK_REPEAT"/>
    <property type="match status" value="2"/>
</dbReference>
<dbReference type="PANTHER" id="PTHR24173">
    <property type="entry name" value="ANKYRIN REPEAT CONTAINING"/>
    <property type="match status" value="1"/>
</dbReference>
<proteinExistence type="predicted"/>
<dbReference type="SUPFAM" id="SSF48403">
    <property type="entry name" value="Ankyrin repeat"/>
    <property type="match status" value="1"/>
</dbReference>
<accession>A0A9Q0NH07</accession>
<keyword evidence="2 3" id="KW-0040">ANK repeat</keyword>
<dbReference type="InterPro" id="IPR002110">
    <property type="entry name" value="Ankyrin_rpt"/>
</dbReference>
<evidence type="ECO:0000313" key="5">
    <source>
        <dbReference type="Proteomes" id="UP001151699"/>
    </source>
</evidence>
<sequence>MHLNIRDNHNWNCLHHAVKSGSVDCVKFLLKFKELDTFAETFEGETGNNRRFLKLYRYVENNSIYLALHIACVVPNISYEIVSLLIEANADLVNFVNNEEVDLLQCAAARGRLDIVKLLINNGAQVNYQDLDGDTALHIAALELHLEIIRYLLVETDADVTIRNLAGYTACYLLFTKLLEKLFQNLNLSQGEIDCFEEMLLLTHDLQDLSDSNKIDFEINEMILLAYRFKQHGCPLHKTISLLFCAPPSKQYFLEKILNSNVPSCHCLVYALLNIDLSTSDSMSEMWCNLLAEMFMLCATDQSFFDEFISEIMTDGWKPTVLNQIQFFCEFLEMKQNLLEPAALFHFLKTLILYDFDFGVFLRCSDLSILSPTLTVTVLAPLARVATPNRDNEAVSLMNICRTKIRSHYFNTYTHYTALRALYSLNVPVTIRNFVCYNESNFKF</sequence>
<reference evidence="4" key="1">
    <citation type="submission" date="2022-07" db="EMBL/GenBank/DDBJ databases">
        <authorList>
            <person name="Trinca V."/>
            <person name="Uliana J.V.C."/>
            <person name="Torres T.T."/>
            <person name="Ward R.J."/>
            <person name="Monesi N."/>
        </authorList>
    </citation>
    <scope>NUCLEOTIDE SEQUENCE</scope>
    <source>
        <strain evidence="4">HSMRA1968</strain>
        <tissue evidence="4">Whole embryos</tissue>
    </source>
</reference>
<keyword evidence="5" id="KW-1185">Reference proteome</keyword>
<name>A0A9Q0NH07_9DIPT</name>
<evidence type="ECO:0000256" key="2">
    <source>
        <dbReference type="ARBA" id="ARBA00023043"/>
    </source>
</evidence>
<gene>
    <name evidence="4" type="primary">Asb3</name>
    <name evidence="4" type="ORF">Bhyg_05344</name>
</gene>
<dbReference type="InterPro" id="IPR036770">
    <property type="entry name" value="Ankyrin_rpt-contain_sf"/>
</dbReference>
<protein>
    <submittedName>
        <fullName evidence="4">Ankyrin repeat and SOCS box protein 3</fullName>
    </submittedName>
</protein>
<dbReference type="Pfam" id="PF00023">
    <property type="entry name" value="Ank"/>
    <property type="match status" value="1"/>
</dbReference>
<evidence type="ECO:0000256" key="3">
    <source>
        <dbReference type="PROSITE-ProRule" id="PRU00023"/>
    </source>
</evidence>
<dbReference type="PANTHER" id="PTHR24173:SF74">
    <property type="entry name" value="ANKYRIN REPEAT DOMAIN-CONTAINING PROTEIN 16"/>
    <property type="match status" value="1"/>
</dbReference>
<dbReference type="AlphaFoldDB" id="A0A9Q0NH07"/>